<dbReference type="EMBL" id="CP001821">
    <property type="protein sequence ID" value="ACZ30398.1"/>
    <property type="molecule type" value="Genomic_DNA"/>
</dbReference>
<proteinExistence type="predicted"/>
<dbReference type="Gene3D" id="1.10.10.10">
    <property type="entry name" value="Winged helix-like DNA-binding domain superfamily/Winged helix DNA-binding domain"/>
    <property type="match status" value="1"/>
</dbReference>
<dbReference type="AlphaFoldDB" id="D1BRE3"/>
<dbReference type="Proteomes" id="UP000002255">
    <property type="component" value="Chromosome"/>
</dbReference>
<dbReference type="Pfam" id="PF09339">
    <property type="entry name" value="HTH_IclR"/>
    <property type="match status" value="1"/>
</dbReference>
<dbReference type="InterPro" id="IPR036388">
    <property type="entry name" value="WH-like_DNA-bd_sf"/>
</dbReference>
<dbReference type="KEGG" id="xce:Xcel_1367"/>
<reference evidence="3" key="1">
    <citation type="submission" date="2009-11" db="EMBL/GenBank/DDBJ databases">
        <title>The complete chromosome of Xylanimonas cellulosilytica DSM 15894.</title>
        <authorList>
            <consortium name="US DOE Joint Genome Institute (JGI-PGF)"/>
            <person name="Lucas S."/>
            <person name="Copeland A."/>
            <person name="Lapidus A."/>
            <person name="Glavina del Rio T."/>
            <person name="Dalin E."/>
            <person name="Tice H."/>
            <person name="Bruce D."/>
            <person name="Goodwin L."/>
            <person name="Pitluck S."/>
            <person name="Kyrpides N."/>
            <person name="Mavromatis K."/>
            <person name="Ivanova N."/>
            <person name="Mikhailova N."/>
            <person name="Foster B."/>
            <person name="Clum A."/>
            <person name="Brettin T."/>
            <person name="Detter J.C."/>
            <person name="Han C."/>
            <person name="Larimer F."/>
            <person name="Land M."/>
            <person name="Hauser L."/>
            <person name="Markowitz V."/>
            <person name="Cheng J.F."/>
            <person name="Hugenholtz P."/>
            <person name="Woyke T."/>
            <person name="Wu D."/>
            <person name="Gehrich-Schroeter G."/>
            <person name="Schneider S."/>
            <person name="Pukall S.R."/>
            <person name="Klenk H.P."/>
            <person name="Eisen J.A."/>
        </authorList>
    </citation>
    <scope>NUCLEOTIDE SEQUENCE [LARGE SCALE GENOMIC DNA]</scope>
    <source>
        <strain evidence="3">DSM 15894 / CECT 5975 / LMG 20990 / XIL07</strain>
    </source>
</reference>
<dbReference type="HOGENOM" id="CLU_060963_0_0_11"/>
<dbReference type="SUPFAM" id="SSF46785">
    <property type="entry name" value="Winged helix' DNA-binding domain"/>
    <property type="match status" value="1"/>
</dbReference>
<evidence type="ECO:0000313" key="3">
    <source>
        <dbReference type="Proteomes" id="UP000002255"/>
    </source>
</evidence>
<dbReference type="eggNOG" id="COG4861">
    <property type="taxonomic scope" value="Bacteria"/>
</dbReference>
<dbReference type="GO" id="GO:0006355">
    <property type="term" value="P:regulation of DNA-templated transcription"/>
    <property type="evidence" value="ECO:0007669"/>
    <property type="project" value="InterPro"/>
</dbReference>
<reference evidence="2 3" key="2">
    <citation type="journal article" date="2010" name="Stand. Genomic Sci.">
        <title>Complete genome sequence of Xylanimonas cellulosilytica type strain (XIL07).</title>
        <authorList>
            <person name="Foster B."/>
            <person name="Pukall R."/>
            <person name="Abt B."/>
            <person name="Nolan M."/>
            <person name="Glavina Del Rio T."/>
            <person name="Chen F."/>
            <person name="Lucas S."/>
            <person name="Tice H."/>
            <person name="Pitluck S."/>
            <person name="Cheng J.-F."/>
            <person name="Chertkov O."/>
            <person name="Brettin T."/>
            <person name="Han C."/>
            <person name="Detter J.C."/>
            <person name="Bruce D."/>
            <person name="Goodwin L."/>
            <person name="Ivanova N."/>
            <person name="Mavromatis K."/>
            <person name="Pati A."/>
            <person name="Mikhailova N."/>
            <person name="Chen A."/>
            <person name="Palaniappan K."/>
            <person name="Land M."/>
            <person name="Hauser L."/>
            <person name="Chang Y.-J."/>
            <person name="Jeffries C.D."/>
            <person name="Chain P."/>
            <person name="Rohde M."/>
            <person name="Goeker M."/>
            <person name="Bristow J."/>
            <person name="Eisen J.A."/>
            <person name="Markowitz V."/>
            <person name="Hugenholtz P."/>
            <person name="Kyrpides N.C."/>
            <person name="Klenk H.-P."/>
            <person name="Lapidus A."/>
        </authorList>
    </citation>
    <scope>NUCLEOTIDE SEQUENCE [LARGE SCALE GENOMIC DNA]</scope>
    <source>
        <strain evidence="3">DSM 15894 / CECT 5975 / LMG 20990 / XIL07</strain>
    </source>
</reference>
<evidence type="ECO:0000259" key="1">
    <source>
        <dbReference type="Pfam" id="PF09339"/>
    </source>
</evidence>
<evidence type="ECO:0000313" key="2">
    <source>
        <dbReference type="EMBL" id="ACZ30398.1"/>
    </source>
</evidence>
<dbReference type="InterPro" id="IPR036390">
    <property type="entry name" value="WH_DNA-bd_sf"/>
</dbReference>
<dbReference type="InterPro" id="IPR005471">
    <property type="entry name" value="Tscrpt_reg_IclR_N"/>
</dbReference>
<sequence length="357" mass="37329">MGNGSDRETRVVEQVLPRIRALVPLGWTVQAGPARTAGQYVTLRAPNGSTVGFTVVAPRTGMPTHLLLPVLRETARASDRPVLVVANYIGATLRDLLAAEGFSFADATGWVRLAVDNPLILLTGRGADRAPRDRTSSAVTRLNGIAANRTIRALTTSDLPLGVRALAAAAQVSPGSVSKLLVTLATEGAVDRDDTGRVTAVRARAVVRRWVADYGFTTSNRGAEFFIAPRGLSRTLQRLTSTPLVALTGSAAARTLLPDGVVPVVPLTLLAVYTPTPTSLAADLGLIPATASTANVVIAAPQDPDILSDDGVSVAPATLVLADLLTLPGRSDAEAEQLMNTLSVTNRSWEDTNGLRA</sequence>
<name>D1BRE3_XYLCX</name>
<accession>D1BRE3</accession>
<dbReference type="GO" id="GO:0003677">
    <property type="term" value="F:DNA binding"/>
    <property type="evidence" value="ECO:0007669"/>
    <property type="project" value="InterPro"/>
</dbReference>
<feature type="domain" description="HTH iclR-type" evidence="1">
    <location>
        <begin position="151"/>
        <end position="194"/>
    </location>
</feature>
<keyword evidence="3" id="KW-1185">Reference proteome</keyword>
<organism evidence="2 3">
    <name type="scientific">Xylanimonas cellulosilytica (strain DSM 15894 / JCM 12276 / CECT 5975 / KCTC 9989 / LMG 20990 / NBRC 107835 / XIL07)</name>
    <dbReference type="NCBI Taxonomy" id="446471"/>
    <lineage>
        <taxon>Bacteria</taxon>
        <taxon>Bacillati</taxon>
        <taxon>Actinomycetota</taxon>
        <taxon>Actinomycetes</taxon>
        <taxon>Micrococcales</taxon>
        <taxon>Promicromonosporaceae</taxon>
        <taxon>Xylanimonas</taxon>
    </lineage>
</organism>
<gene>
    <name evidence="2" type="ordered locus">Xcel_1367</name>
</gene>
<protein>
    <recommendedName>
        <fullName evidence="1">HTH iclR-type domain-containing protein</fullName>
    </recommendedName>
</protein>